<comment type="caution">
    <text evidence="4">The sequence shown here is derived from an EMBL/GenBank/DDBJ whole genome shotgun (WGS) entry which is preliminary data.</text>
</comment>
<proteinExistence type="inferred from homology"/>
<feature type="domain" description="Alanine racemase N-terminal" evidence="3">
    <location>
        <begin position="45"/>
        <end position="227"/>
    </location>
</feature>
<dbReference type="InterPro" id="IPR011078">
    <property type="entry name" value="PyrdxlP_homeostasis"/>
</dbReference>
<feature type="modified residue" description="N6-(pyridoxal phosphate)lysine" evidence="2">
    <location>
        <position position="39"/>
    </location>
</feature>
<organism evidence="4 5">
    <name type="scientific">Marine Group III euryarchaeote</name>
    <dbReference type="NCBI Taxonomy" id="2173149"/>
    <lineage>
        <taxon>Archaea</taxon>
        <taxon>Methanobacteriati</taxon>
        <taxon>Thermoplasmatota</taxon>
        <taxon>Thermoplasmata</taxon>
        <taxon>Candidatus Thermoprofundales</taxon>
    </lineage>
</organism>
<dbReference type="PANTHER" id="PTHR10146:SF14">
    <property type="entry name" value="PYRIDOXAL PHOSPHATE HOMEOSTASIS PROTEIN"/>
    <property type="match status" value="1"/>
</dbReference>
<evidence type="ECO:0000256" key="1">
    <source>
        <dbReference type="ARBA" id="ARBA00022898"/>
    </source>
</evidence>
<dbReference type="NCBIfam" id="TIGR00044">
    <property type="entry name" value="YggS family pyridoxal phosphate-dependent enzyme"/>
    <property type="match status" value="1"/>
</dbReference>
<dbReference type="PIRSF" id="PIRSF004848">
    <property type="entry name" value="YBL036c_PLPDEIII"/>
    <property type="match status" value="1"/>
</dbReference>
<dbReference type="SUPFAM" id="SSF51419">
    <property type="entry name" value="PLP-binding barrel"/>
    <property type="match status" value="1"/>
</dbReference>
<dbReference type="InterPro" id="IPR029066">
    <property type="entry name" value="PLP-binding_barrel"/>
</dbReference>
<comment type="function">
    <text evidence="2">Pyridoxal 5'-phosphate (PLP)-binding protein, which is involved in PLP homeostasis.</text>
</comment>
<dbReference type="Proteomes" id="UP000589516">
    <property type="component" value="Unassembled WGS sequence"/>
</dbReference>
<sequence length="228" mass="24454">MTDSSEIAEWLARVRATVATAARDAGRDPAEITLIGVSKRQPLAAIKAAFEAGLRDIGENHADELLEKAAAFAPNGLRYHFIGRLSSRRARKVARQTMLIHTLDSLRLARKLSLIAQEEGREVRALVQVNQGGEATKGGVAPDAAAALVRDAAALPGLSVDGLMSIPPFDDRPRDWFRQLRQLRDVVAAETGIALPELSMGMSHDFAEAIAEGATLVRVGTAIFGARD</sequence>
<keyword evidence="1 2" id="KW-0663">Pyridoxal phosphate</keyword>
<comment type="similarity">
    <text evidence="2">Belongs to the pyridoxal phosphate-binding protein YggS/PROSC family.</text>
</comment>
<dbReference type="CDD" id="cd00635">
    <property type="entry name" value="PLPDE_III_YBL036c_like"/>
    <property type="match status" value="1"/>
</dbReference>
<name>A0A7C7ZEL4_9ARCH</name>
<dbReference type="GO" id="GO:0030170">
    <property type="term" value="F:pyridoxal phosphate binding"/>
    <property type="evidence" value="ECO:0007669"/>
    <property type="project" value="UniProtKB-UniRule"/>
</dbReference>
<evidence type="ECO:0000313" key="4">
    <source>
        <dbReference type="EMBL" id="HIG63113.1"/>
    </source>
</evidence>
<dbReference type="AlphaFoldDB" id="A0A7C7ZEL4"/>
<gene>
    <name evidence="4" type="ORF">EYQ16_01130</name>
</gene>
<dbReference type="InterPro" id="IPR001608">
    <property type="entry name" value="Ala_racemase_N"/>
</dbReference>
<evidence type="ECO:0000256" key="2">
    <source>
        <dbReference type="HAMAP-Rule" id="MF_02087"/>
    </source>
</evidence>
<dbReference type="Gene3D" id="3.20.20.10">
    <property type="entry name" value="Alanine racemase"/>
    <property type="match status" value="1"/>
</dbReference>
<dbReference type="EMBL" id="DUAV01000010">
    <property type="protein sequence ID" value="HIG63113.1"/>
    <property type="molecule type" value="Genomic_DNA"/>
</dbReference>
<protein>
    <recommendedName>
        <fullName evidence="2">Pyridoxal phosphate homeostasis protein</fullName>
        <shortName evidence="2">PLP homeostasis protein</shortName>
    </recommendedName>
</protein>
<dbReference type="Pfam" id="PF01168">
    <property type="entry name" value="Ala_racemase_N"/>
    <property type="match status" value="1"/>
</dbReference>
<dbReference type="HAMAP" id="MF_02087">
    <property type="entry name" value="PLP_homeostasis"/>
    <property type="match status" value="1"/>
</dbReference>
<reference evidence="5" key="1">
    <citation type="journal article" date="2019" name="bioRxiv">
        <title>Genome diversification in globally distributed novel marine Proteobacteria is linked to environmental adaptation.</title>
        <authorList>
            <person name="Zhou Z."/>
            <person name="Tran P.Q."/>
            <person name="Kieft K."/>
            <person name="Anantharaman K."/>
        </authorList>
    </citation>
    <scope>NUCLEOTIDE SEQUENCE [LARGE SCALE GENOMIC DNA]</scope>
</reference>
<evidence type="ECO:0000313" key="5">
    <source>
        <dbReference type="Proteomes" id="UP000589516"/>
    </source>
</evidence>
<accession>A0A7C7ZEL4</accession>
<dbReference type="PANTHER" id="PTHR10146">
    <property type="entry name" value="PROLINE SYNTHETASE CO-TRANSCRIBED BACTERIAL HOMOLOG PROTEIN"/>
    <property type="match status" value="1"/>
</dbReference>
<evidence type="ECO:0000259" key="3">
    <source>
        <dbReference type="Pfam" id="PF01168"/>
    </source>
</evidence>